<dbReference type="CDD" id="cd07023">
    <property type="entry name" value="S49_Sppa_N_C"/>
    <property type="match status" value="1"/>
</dbReference>
<keyword evidence="7" id="KW-0720">Serine protease</keyword>
<dbReference type="InterPro" id="IPR029045">
    <property type="entry name" value="ClpP/crotonase-like_dom_sf"/>
</dbReference>
<evidence type="ECO:0000256" key="9">
    <source>
        <dbReference type="ARBA" id="ARBA00023136"/>
    </source>
</evidence>
<feature type="compositionally biased region" description="Basic and acidic residues" evidence="10">
    <location>
        <begin position="73"/>
        <end position="84"/>
    </location>
</feature>
<evidence type="ECO:0000256" key="1">
    <source>
        <dbReference type="ARBA" id="ARBA00004236"/>
    </source>
</evidence>
<evidence type="ECO:0000259" key="12">
    <source>
        <dbReference type="Pfam" id="PF01343"/>
    </source>
</evidence>
<evidence type="ECO:0000256" key="7">
    <source>
        <dbReference type="ARBA" id="ARBA00022825"/>
    </source>
</evidence>
<organism evidence="14 15">
    <name type="scientific">Phocoenobacter uteri</name>
    <dbReference type="NCBI Taxonomy" id="146806"/>
    <lineage>
        <taxon>Bacteria</taxon>
        <taxon>Pseudomonadati</taxon>
        <taxon>Pseudomonadota</taxon>
        <taxon>Gammaproteobacteria</taxon>
        <taxon>Pasteurellales</taxon>
        <taxon>Pasteurellaceae</taxon>
        <taxon>Phocoenobacter</taxon>
    </lineage>
</organism>
<feature type="domain" description="Peptidase S49 N-terminal proteobacteria" evidence="13">
    <location>
        <begin position="4"/>
        <end position="174"/>
    </location>
</feature>
<dbReference type="RefSeq" id="WP_115315265.1">
    <property type="nucleotide sequence ID" value="NZ_LWIF01000001.1"/>
</dbReference>
<keyword evidence="8 11" id="KW-1133">Transmembrane helix</keyword>
<dbReference type="EC" id="3.4.21.-" evidence="14"/>
<dbReference type="AlphaFoldDB" id="A0A379C918"/>
<evidence type="ECO:0000256" key="11">
    <source>
        <dbReference type="SAM" id="Phobius"/>
    </source>
</evidence>
<dbReference type="Gene3D" id="3.90.226.10">
    <property type="entry name" value="2-enoyl-CoA Hydratase, Chain A, domain 1"/>
    <property type="match status" value="1"/>
</dbReference>
<reference evidence="14 15" key="1">
    <citation type="submission" date="2018-06" db="EMBL/GenBank/DDBJ databases">
        <authorList>
            <consortium name="Pathogen Informatics"/>
            <person name="Doyle S."/>
        </authorList>
    </citation>
    <scope>NUCLEOTIDE SEQUENCE [LARGE SCALE GENOMIC DNA]</scope>
    <source>
        <strain evidence="14 15">NCTC12872</strain>
    </source>
</reference>
<proteinExistence type="inferred from homology"/>
<evidence type="ECO:0000256" key="3">
    <source>
        <dbReference type="ARBA" id="ARBA00022475"/>
    </source>
</evidence>
<dbReference type="InterPro" id="IPR002142">
    <property type="entry name" value="Peptidase_S49"/>
</dbReference>
<protein>
    <submittedName>
        <fullName evidence="14">Probable protease sohB</fullName>
        <ecNumber evidence="14">3.4.21.-</ecNumber>
    </submittedName>
</protein>
<keyword evidence="6 14" id="KW-0378">Hydrolase</keyword>
<feature type="transmembrane region" description="Helical" evidence="11">
    <location>
        <begin position="6"/>
        <end position="31"/>
    </location>
</feature>
<feature type="region of interest" description="Disordered" evidence="10">
    <location>
        <begin position="73"/>
        <end position="108"/>
    </location>
</feature>
<keyword evidence="5 11" id="KW-0812">Transmembrane</keyword>
<evidence type="ECO:0000256" key="2">
    <source>
        <dbReference type="ARBA" id="ARBA00008683"/>
    </source>
</evidence>
<evidence type="ECO:0000256" key="8">
    <source>
        <dbReference type="ARBA" id="ARBA00022989"/>
    </source>
</evidence>
<comment type="subcellular location">
    <subcellularLocation>
        <location evidence="1">Cell membrane</location>
    </subcellularLocation>
</comment>
<dbReference type="NCBIfam" id="NF008745">
    <property type="entry name" value="PRK11778.1"/>
    <property type="match status" value="1"/>
</dbReference>
<evidence type="ECO:0000256" key="10">
    <source>
        <dbReference type="SAM" id="MobiDB-lite"/>
    </source>
</evidence>
<dbReference type="GO" id="GO:0005886">
    <property type="term" value="C:plasma membrane"/>
    <property type="evidence" value="ECO:0007669"/>
    <property type="project" value="UniProtKB-SubCell"/>
</dbReference>
<keyword evidence="15" id="KW-1185">Reference proteome</keyword>
<evidence type="ECO:0000313" key="15">
    <source>
        <dbReference type="Proteomes" id="UP000255417"/>
    </source>
</evidence>
<evidence type="ECO:0000313" key="14">
    <source>
        <dbReference type="EMBL" id="SUB58754.1"/>
    </source>
</evidence>
<dbReference type="Gene3D" id="6.20.330.10">
    <property type="match status" value="1"/>
</dbReference>
<dbReference type="Proteomes" id="UP000255417">
    <property type="component" value="Unassembled WGS sequence"/>
</dbReference>
<dbReference type="GO" id="GO:0006508">
    <property type="term" value="P:proteolysis"/>
    <property type="evidence" value="ECO:0007669"/>
    <property type="project" value="UniProtKB-KW"/>
</dbReference>
<keyword evidence="4 14" id="KW-0645">Protease</keyword>
<sequence>MWKEVLLNYGIFLLELLTVFGVIIAIVMMVLESKKQSQQGEISITNLTEKYKESKKALSQFFLTEAEQKAQEKAEKKAQKEKAKADKKRLKLAKKSKAKNSEQAELEEAQEESVKSRLFVVNFNGDVMASGVDCLRKEIDAIVTLARPEHDEVLLKLESPGGVVHGYGLAASQLVRLKERNIPLTITVDKVAASGGYMMACVADKIISAPFAVLGSIGVVAQVPNIHRLLKKHDVDVDVMTAGEYKRTVTLMGENTKTGKKKFQQELEETHTLFKQFVNQYRPQLDIEKVATGEHWFGKQALELNLVDEIATSDDVILTMIEQKDVIEVKFTQKKNVLKRFGIELEQSAERLITKLLNKSGSSML</sequence>
<evidence type="ECO:0000256" key="4">
    <source>
        <dbReference type="ARBA" id="ARBA00022670"/>
    </source>
</evidence>
<name>A0A379C918_9PAST</name>
<dbReference type="PANTHER" id="PTHR42987">
    <property type="entry name" value="PEPTIDASE S49"/>
    <property type="match status" value="1"/>
</dbReference>
<comment type="similarity">
    <text evidence="2">Belongs to the peptidase S49 family.</text>
</comment>
<dbReference type="SUPFAM" id="SSF52096">
    <property type="entry name" value="ClpP/crotonase"/>
    <property type="match status" value="1"/>
</dbReference>
<dbReference type="Pfam" id="PF08496">
    <property type="entry name" value="Peptidase_S49_N"/>
    <property type="match status" value="1"/>
</dbReference>
<dbReference type="InterPro" id="IPR013703">
    <property type="entry name" value="Peptidase_S49_N_proteobac"/>
</dbReference>
<dbReference type="GO" id="GO:0004252">
    <property type="term" value="F:serine-type endopeptidase activity"/>
    <property type="evidence" value="ECO:0007669"/>
    <property type="project" value="InterPro"/>
</dbReference>
<evidence type="ECO:0000256" key="6">
    <source>
        <dbReference type="ARBA" id="ARBA00022801"/>
    </source>
</evidence>
<evidence type="ECO:0000256" key="5">
    <source>
        <dbReference type="ARBA" id="ARBA00022692"/>
    </source>
</evidence>
<dbReference type="EMBL" id="UGTA01000001">
    <property type="protein sequence ID" value="SUB58754.1"/>
    <property type="molecule type" value="Genomic_DNA"/>
</dbReference>
<dbReference type="OrthoDB" id="5614232at2"/>
<dbReference type="PANTHER" id="PTHR42987:SF4">
    <property type="entry name" value="PROTEASE SOHB-RELATED"/>
    <property type="match status" value="1"/>
</dbReference>
<accession>A0A379C918</accession>
<dbReference type="InterPro" id="IPR047272">
    <property type="entry name" value="S49_SppA_C"/>
</dbReference>
<keyword evidence="9 11" id="KW-0472">Membrane</keyword>
<gene>
    <name evidence="14" type="primary">sohB</name>
    <name evidence="14" type="ORF">NCTC12872_00722</name>
</gene>
<feature type="compositionally biased region" description="Basic residues" evidence="10">
    <location>
        <begin position="85"/>
        <end position="98"/>
    </location>
</feature>
<feature type="domain" description="Peptidase S49" evidence="12">
    <location>
        <begin position="177"/>
        <end position="326"/>
    </location>
</feature>
<dbReference type="Pfam" id="PF01343">
    <property type="entry name" value="Peptidase_S49"/>
    <property type="match status" value="1"/>
</dbReference>
<evidence type="ECO:0000259" key="13">
    <source>
        <dbReference type="Pfam" id="PF08496"/>
    </source>
</evidence>
<keyword evidence="3" id="KW-1003">Cell membrane</keyword>